<evidence type="ECO:0000256" key="10">
    <source>
        <dbReference type="ARBA" id="ARBA00022946"/>
    </source>
</evidence>
<evidence type="ECO:0000256" key="8">
    <source>
        <dbReference type="ARBA" id="ARBA00022767"/>
    </source>
</evidence>
<evidence type="ECO:0000256" key="6">
    <source>
        <dbReference type="ARBA" id="ARBA00022640"/>
    </source>
</evidence>
<keyword evidence="11 17" id="KW-0223">Dioxygenase</keyword>
<proteinExistence type="inferred from homology"/>
<evidence type="ECO:0000256" key="14">
    <source>
        <dbReference type="ARBA" id="ARBA00023098"/>
    </source>
</evidence>
<dbReference type="UniPathway" id="UPA00382"/>
<reference evidence="23" key="1">
    <citation type="submission" date="2025-08" db="UniProtKB">
        <authorList>
            <consortium name="RefSeq"/>
        </authorList>
    </citation>
    <scope>IDENTIFICATION</scope>
    <source>
        <strain evidence="23">OHB3-1</strain>
    </source>
</reference>
<evidence type="ECO:0000256" key="19">
    <source>
        <dbReference type="SAM" id="MobiDB-lite"/>
    </source>
</evidence>
<feature type="region of interest" description="Disordered" evidence="19">
    <location>
        <begin position="254"/>
        <end position="282"/>
    </location>
</feature>
<comment type="cofactor">
    <cofactor evidence="1 17">
        <name>Fe cation</name>
        <dbReference type="ChEBI" id="CHEBI:24875"/>
    </cofactor>
</comment>
<evidence type="ECO:0000256" key="13">
    <source>
        <dbReference type="ARBA" id="ARBA00023004"/>
    </source>
</evidence>
<dbReference type="GO" id="GO:0006633">
    <property type="term" value="P:fatty acid biosynthetic process"/>
    <property type="evidence" value="ECO:0007669"/>
    <property type="project" value="UniProtKB-KW"/>
</dbReference>
<dbReference type="PRINTS" id="PR00468">
    <property type="entry name" value="PLTLPOXGNASE"/>
</dbReference>
<dbReference type="SMART" id="SM00308">
    <property type="entry name" value="LH2"/>
    <property type="match status" value="1"/>
</dbReference>
<evidence type="ECO:0000313" key="22">
    <source>
        <dbReference type="Proteomes" id="UP000504603"/>
    </source>
</evidence>
<feature type="domain" description="Lipoxygenase" evidence="21">
    <location>
        <begin position="201"/>
        <end position="881"/>
    </location>
</feature>
<comment type="pathway">
    <text evidence="18">Lipid metabolism; oxylipin biosynthesis.</text>
</comment>
<keyword evidence="4 18" id="KW-0444">Lipid biosynthesis</keyword>
<dbReference type="OrthoDB" id="407298at2759"/>
<dbReference type="InterPro" id="IPR000907">
    <property type="entry name" value="LipOase"/>
</dbReference>
<evidence type="ECO:0000259" key="20">
    <source>
        <dbReference type="PROSITE" id="PS50095"/>
    </source>
</evidence>
<comment type="subcellular location">
    <subcellularLocation>
        <location evidence="2">Plastid</location>
        <location evidence="2">Chloroplast</location>
    </subcellularLocation>
</comment>
<evidence type="ECO:0000256" key="11">
    <source>
        <dbReference type="ARBA" id="ARBA00022964"/>
    </source>
</evidence>
<dbReference type="PROSITE" id="PS00711">
    <property type="entry name" value="LIPOXYGENASE_1"/>
    <property type="match status" value="1"/>
</dbReference>
<keyword evidence="9" id="KW-0276">Fatty acid metabolism</keyword>
<dbReference type="InterPro" id="IPR013819">
    <property type="entry name" value="LipOase_C"/>
</dbReference>
<dbReference type="GO" id="GO:0031408">
    <property type="term" value="P:oxylipin biosynthetic process"/>
    <property type="evidence" value="ECO:0007669"/>
    <property type="project" value="UniProtKB-UniRule"/>
</dbReference>
<evidence type="ECO:0000256" key="7">
    <source>
        <dbReference type="ARBA" id="ARBA00022723"/>
    </source>
</evidence>
<dbReference type="AlphaFoldDB" id="A0A6J1D4V5"/>
<dbReference type="PROSITE" id="PS00081">
    <property type="entry name" value="LIPOXYGENASE_2"/>
    <property type="match status" value="1"/>
</dbReference>
<dbReference type="GO" id="GO:0034440">
    <property type="term" value="P:lipid oxidation"/>
    <property type="evidence" value="ECO:0007669"/>
    <property type="project" value="InterPro"/>
</dbReference>
<evidence type="ECO:0000256" key="15">
    <source>
        <dbReference type="ARBA" id="ARBA00023160"/>
    </source>
</evidence>
<evidence type="ECO:0000256" key="9">
    <source>
        <dbReference type="ARBA" id="ARBA00022832"/>
    </source>
</evidence>
<keyword evidence="14" id="KW-0443">Lipid metabolism</keyword>
<feature type="compositionally biased region" description="Basic residues" evidence="19">
    <location>
        <begin position="265"/>
        <end position="274"/>
    </location>
</feature>
<keyword evidence="12 17" id="KW-0560">Oxidoreductase</keyword>
<dbReference type="GO" id="GO:0046872">
    <property type="term" value="F:metal ion binding"/>
    <property type="evidence" value="ECO:0007669"/>
    <property type="project" value="UniProtKB-UniRule"/>
</dbReference>
<dbReference type="SUPFAM" id="SSF49723">
    <property type="entry name" value="Lipase/lipooxygenase domain (PLAT/LH2 domain)"/>
    <property type="match status" value="1"/>
</dbReference>
<dbReference type="Gene3D" id="2.60.60.20">
    <property type="entry name" value="PLAT/LH2 domain"/>
    <property type="match status" value="1"/>
</dbReference>
<dbReference type="InterPro" id="IPR036392">
    <property type="entry name" value="PLAT/LH2_dom_sf"/>
</dbReference>
<dbReference type="InterPro" id="IPR001024">
    <property type="entry name" value="PLAT/LH2_dom"/>
</dbReference>
<dbReference type="KEGG" id="mcha:111017327"/>
<dbReference type="Pfam" id="PF01477">
    <property type="entry name" value="PLAT"/>
    <property type="match status" value="1"/>
</dbReference>
<comment type="function">
    <text evidence="18">Plant lipoxygenase may be involved in a number of diverse aspects of plant physiology including growth and development, pest resistance, and senescence or responses to wounding.</text>
</comment>
<evidence type="ECO:0000313" key="23">
    <source>
        <dbReference type="RefSeq" id="XP_022148734.1"/>
    </source>
</evidence>
<keyword evidence="8 18" id="KW-0925">Oxylipin biosynthesis</keyword>
<organism evidence="22 23">
    <name type="scientific">Momordica charantia</name>
    <name type="common">Bitter gourd</name>
    <name type="synonym">Balsam pear</name>
    <dbReference type="NCBI Taxonomy" id="3673"/>
    <lineage>
        <taxon>Eukaryota</taxon>
        <taxon>Viridiplantae</taxon>
        <taxon>Streptophyta</taxon>
        <taxon>Embryophyta</taxon>
        <taxon>Tracheophyta</taxon>
        <taxon>Spermatophyta</taxon>
        <taxon>Magnoliopsida</taxon>
        <taxon>eudicotyledons</taxon>
        <taxon>Gunneridae</taxon>
        <taxon>Pentapetalae</taxon>
        <taxon>rosids</taxon>
        <taxon>fabids</taxon>
        <taxon>Cucurbitales</taxon>
        <taxon>Cucurbitaceae</taxon>
        <taxon>Momordiceae</taxon>
        <taxon>Momordica</taxon>
    </lineage>
</organism>
<dbReference type="PROSITE" id="PS51393">
    <property type="entry name" value="LIPOXYGENASE_3"/>
    <property type="match status" value="1"/>
</dbReference>
<dbReference type="PANTHER" id="PTHR11771">
    <property type="entry name" value="LIPOXYGENASE"/>
    <property type="match status" value="1"/>
</dbReference>
<gene>
    <name evidence="23" type="primary">LOC111017327</name>
</gene>
<keyword evidence="22" id="KW-1185">Reference proteome</keyword>
<dbReference type="Pfam" id="PF00305">
    <property type="entry name" value="Lipoxygenase"/>
    <property type="match status" value="1"/>
</dbReference>
<dbReference type="GeneID" id="111017327"/>
<keyword evidence="13 17" id="KW-0408">Iron</keyword>
<comment type="caution">
    <text evidence="16">Lacks conserved residue(s) required for the propagation of feature annotation.</text>
</comment>
<dbReference type="GO" id="GO:0009507">
    <property type="term" value="C:chloroplast"/>
    <property type="evidence" value="ECO:0007669"/>
    <property type="project" value="UniProtKB-SubCell"/>
</dbReference>
<keyword evidence="6" id="KW-0934">Plastid</keyword>
<dbReference type="FunFam" id="3.10.450.60:FF:000005">
    <property type="entry name" value="Lipoxygenase"/>
    <property type="match status" value="1"/>
</dbReference>
<keyword evidence="7 17" id="KW-0479">Metal-binding</keyword>
<keyword evidence="10" id="KW-0809">Transit peptide</keyword>
<name>A0A6J1D4V5_MOMCH</name>
<evidence type="ECO:0000256" key="17">
    <source>
        <dbReference type="RuleBase" id="RU003974"/>
    </source>
</evidence>
<dbReference type="Gene3D" id="1.20.245.10">
    <property type="entry name" value="Lipoxygenase-1, Domain 5"/>
    <property type="match status" value="1"/>
</dbReference>
<evidence type="ECO:0000256" key="4">
    <source>
        <dbReference type="ARBA" id="ARBA00022516"/>
    </source>
</evidence>
<dbReference type="PRINTS" id="PR00087">
    <property type="entry name" value="LIPOXYGENASE"/>
</dbReference>
<accession>A0A6J1D4V5</accession>
<evidence type="ECO:0000256" key="3">
    <source>
        <dbReference type="ARBA" id="ARBA00009419"/>
    </source>
</evidence>
<evidence type="ECO:0000256" key="16">
    <source>
        <dbReference type="PROSITE-ProRule" id="PRU00152"/>
    </source>
</evidence>
<evidence type="ECO:0000256" key="2">
    <source>
        <dbReference type="ARBA" id="ARBA00004229"/>
    </source>
</evidence>
<dbReference type="InterPro" id="IPR020833">
    <property type="entry name" value="LipOase_Fe_BS"/>
</dbReference>
<dbReference type="EC" id="1.13.11.-" evidence="18"/>
<dbReference type="InterPro" id="IPR036226">
    <property type="entry name" value="LipOase_C_sf"/>
</dbReference>
<dbReference type="PROSITE" id="PS50095">
    <property type="entry name" value="PLAT"/>
    <property type="match status" value="1"/>
</dbReference>
<dbReference type="GO" id="GO:0016165">
    <property type="term" value="F:linoleate 13S-lipoxygenase activity"/>
    <property type="evidence" value="ECO:0007669"/>
    <property type="project" value="UniProtKB-ARBA"/>
</dbReference>
<evidence type="ECO:0000256" key="18">
    <source>
        <dbReference type="RuleBase" id="RU003975"/>
    </source>
</evidence>
<evidence type="ECO:0000256" key="1">
    <source>
        <dbReference type="ARBA" id="ARBA00001962"/>
    </source>
</evidence>
<comment type="similarity">
    <text evidence="3 17">Belongs to the lipoxygenase family.</text>
</comment>
<dbReference type="Proteomes" id="UP000504603">
    <property type="component" value="Unplaced"/>
</dbReference>
<dbReference type="InterPro" id="IPR020834">
    <property type="entry name" value="LipOase_CS"/>
</dbReference>
<dbReference type="Gene3D" id="4.10.375.10">
    <property type="entry name" value="Lipoxygenase-1, Domain 2"/>
    <property type="match status" value="1"/>
</dbReference>
<dbReference type="Gene3D" id="3.10.450.60">
    <property type="match status" value="1"/>
</dbReference>
<evidence type="ECO:0000259" key="21">
    <source>
        <dbReference type="PROSITE" id="PS51393"/>
    </source>
</evidence>
<keyword evidence="15 18" id="KW-0275">Fatty acid biosynthesis</keyword>
<evidence type="ECO:0000256" key="12">
    <source>
        <dbReference type="ARBA" id="ARBA00023002"/>
    </source>
</evidence>
<keyword evidence="5" id="KW-0150">Chloroplast</keyword>
<protein>
    <recommendedName>
        <fullName evidence="18">Lipoxygenase</fullName>
        <ecNumber evidence="18">1.13.11.-</ecNumber>
    </recommendedName>
</protein>
<dbReference type="RefSeq" id="XP_022148734.1">
    <property type="nucleotide sequence ID" value="XM_022293042.1"/>
</dbReference>
<feature type="domain" description="PLAT" evidence="20">
    <location>
        <begin position="68"/>
        <end position="198"/>
    </location>
</feature>
<dbReference type="FunFam" id="1.20.245.10:FF:000002">
    <property type="entry name" value="Lipoxygenase"/>
    <property type="match status" value="1"/>
</dbReference>
<dbReference type="SUPFAM" id="SSF48484">
    <property type="entry name" value="Lipoxigenase"/>
    <property type="match status" value="1"/>
</dbReference>
<sequence length="881" mass="100042">MLKSPVYNSKQALCIYRGPFLLSNNVAEPNLLPIGRQSVKPNAAPRLCFDSPNSAVKSSAATPTGNPVSAAVVVTLKRPPFPSIDGITHFWATKTKPPVLELLSADLDPTTGLEKGTIKVYAKKVAREDAEVIMYDIKFVIPADFGAIGAVLVENQHNKELFLKDIVIQGLPTGPVRFSCNSWLSPKSHSGDRRIFFTTKSYLPSNTPDGLKRFRAKELRNLQDNGSGKREAHHRIYDYDVYNDLGDPDNGDEYKRPVLGGKQHPYPRRCRTGRSRSPTDPLSEVRSLNVYVPRDETFLEIKQVNMLAKAVSWMLHCVVPTLEADTNLCSSHLSNTNNLSKHTWNLNTLLRRLVDFVAHKVVDVLPSPSQTFNGDKFFWFRDEEFARQTLAGLNPYSIRLVTEWPIKSKLDPCIYGPPESAITDEIVEEQIKGFMTLDEAVKQKKLFALDYHDLFLPYVTKVRKLKGKTLYGSRTLFFLNPDNTLKPLAIELTRPPTNAKPQWKDVFKPCCDATGLWLWRIAKAHVVAHDFGYHQLVSHWLRTHCSVEPYIIATHRQLSAMHPIYRLLHPHFRGTIEINAAARKTLINVEGIIETAFSPGKYSMEITSVVYQKQWQFNLEALPADLINRGLAVEDPNAPHGLKLTIEDYPFANDALILWEAIKQWATEYVNHYYPEPNLIKLDEELQAWWMEIRTVGHGDKKDEPWWPILNTPKDLIDVVTTIMWVTSGHHAAVNFGQYFFTRYFPIRPSFARVDVPTEDPNSRLWKYFLENPEKVFSDTFPTHVEASVLLCILNILSTHPPDEKYLGGEMEPAWGEDAIIKEAFEKFSGKLKKLEEIIDERNGNPKLKNRHGAGVEPYQLLKPYSEPGVTGKGVPYSVSI</sequence>
<evidence type="ECO:0000256" key="5">
    <source>
        <dbReference type="ARBA" id="ARBA00022528"/>
    </source>
</evidence>
<dbReference type="InterPro" id="IPR001246">
    <property type="entry name" value="LipOase_plant"/>
</dbReference>